<dbReference type="Proteomes" id="UP000441797">
    <property type="component" value="Unassembled WGS sequence"/>
</dbReference>
<dbReference type="EMBL" id="NAPY01000049">
    <property type="protein sequence ID" value="MUL38820.1"/>
    <property type="molecule type" value="Genomic_DNA"/>
</dbReference>
<dbReference type="GO" id="GO:0006355">
    <property type="term" value="P:regulation of DNA-templated transcription"/>
    <property type="evidence" value="ECO:0007669"/>
    <property type="project" value="InterPro"/>
</dbReference>
<dbReference type="SMART" id="SM00421">
    <property type="entry name" value="HTH_LUXR"/>
    <property type="match status" value="1"/>
</dbReference>
<gene>
    <name evidence="2" type="ORF">BWI75_21480</name>
</gene>
<dbReference type="OrthoDB" id="515140at2"/>
<dbReference type="RefSeq" id="WP_105217886.1">
    <property type="nucleotide sequence ID" value="NZ_CAWNSU010000048.1"/>
</dbReference>
<reference evidence="2 3" key="1">
    <citation type="journal article" date="2019" name="Front. Microbiol.">
        <title>Genomic Features for Desiccation Tolerance and Sugar Biosynthesis in the Extremophile Gloeocapsopsis sp. UTEX B3054.</title>
        <authorList>
            <person name="Urrejola C."/>
            <person name="Alcorta J."/>
            <person name="Salas L."/>
            <person name="Vasquez M."/>
            <person name="Polz M.F."/>
            <person name="Vicuna R."/>
            <person name="Diez B."/>
        </authorList>
    </citation>
    <scope>NUCLEOTIDE SEQUENCE [LARGE SCALE GENOMIC DNA]</scope>
    <source>
        <strain evidence="2 3">1H9</strain>
    </source>
</reference>
<proteinExistence type="predicted"/>
<dbReference type="InterPro" id="IPR000792">
    <property type="entry name" value="Tscrpt_reg_LuxR_C"/>
</dbReference>
<dbReference type="SUPFAM" id="SSF46894">
    <property type="entry name" value="C-terminal effector domain of the bipartite response regulators"/>
    <property type="match status" value="1"/>
</dbReference>
<dbReference type="InterPro" id="IPR016032">
    <property type="entry name" value="Sig_transdc_resp-reg_C-effctor"/>
</dbReference>
<comment type="caution">
    <text evidence="2">The sequence shown here is derived from an EMBL/GenBank/DDBJ whole genome shotgun (WGS) entry which is preliminary data.</text>
</comment>
<evidence type="ECO:0000313" key="2">
    <source>
        <dbReference type="EMBL" id="MUL38820.1"/>
    </source>
</evidence>
<keyword evidence="3" id="KW-1185">Reference proteome</keyword>
<dbReference type="GO" id="GO:0003677">
    <property type="term" value="F:DNA binding"/>
    <property type="evidence" value="ECO:0007669"/>
    <property type="project" value="InterPro"/>
</dbReference>
<feature type="domain" description="HTH luxR-type" evidence="1">
    <location>
        <begin position="51"/>
        <end position="103"/>
    </location>
</feature>
<dbReference type="Pfam" id="PF00196">
    <property type="entry name" value="GerE"/>
    <property type="match status" value="1"/>
</dbReference>
<accession>A0A6N8G0B1</accession>
<evidence type="ECO:0000313" key="3">
    <source>
        <dbReference type="Proteomes" id="UP000441797"/>
    </source>
</evidence>
<dbReference type="CDD" id="cd06170">
    <property type="entry name" value="LuxR_C_like"/>
    <property type="match status" value="1"/>
</dbReference>
<sequence>MKSSPRSTNNHALVTVAQEVADRLQKAYPPSDDSNSVEAIVIRAVDSDLRQMILAESLIDRELEVLQLIVDGDNSIAIARKLNISVNAAKTHIHNILKKFILI</sequence>
<dbReference type="AlphaFoldDB" id="A0A6N8G0B1"/>
<organism evidence="2 3">
    <name type="scientific">Gloeocapsopsis dulcis AAB1 = 1H9</name>
    <dbReference type="NCBI Taxonomy" id="1433147"/>
    <lineage>
        <taxon>Bacteria</taxon>
        <taxon>Bacillati</taxon>
        <taxon>Cyanobacteriota</taxon>
        <taxon>Cyanophyceae</taxon>
        <taxon>Oscillatoriophycideae</taxon>
        <taxon>Chroococcales</taxon>
        <taxon>Chroococcaceae</taxon>
        <taxon>Gloeocapsopsis</taxon>
        <taxon>Gloeocapsopsis dulcis</taxon>
    </lineage>
</organism>
<evidence type="ECO:0000259" key="1">
    <source>
        <dbReference type="PROSITE" id="PS50043"/>
    </source>
</evidence>
<dbReference type="PRINTS" id="PR00038">
    <property type="entry name" value="HTHLUXR"/>
</dbReference>
<dbReference type="InterPro" id="IPR036388">
    <property type="entry name" value="WH-like_DNA-bd_sf"/>
</dbReference>
<name>A0A6N8G0B1_9CHRO</name>
<protein>
    <recommendedName>
        <fullName evidence="1">HTH luxR-type domain-containing protein</fullName>
    </recommendedName>
</protein>
<dbReference type="Gene3D" id="1.10.10.10">
    <property type="entry name" value="Winged helix-like DNA-binding domain superfamily/Winged helix DNA-binding domain"/>
    <property type="match status" value="1"/>
</dbReference>
<dbReference type="PROSITE" id="PS50043">
    <property type="entry name" value="HTH_LUXR_2"/>
    <property type="match status" value="1"/>
</dbReference>